<protein>
    <submittedName>
        <fullName evidence="1">Uncharacterized protein</fullName>
    </submittedName>
</protein>
<reference evidence="1" key="1">
    <citation type="submission" date="2014-05" db="EMBL/GenBank/DDBJ databases">
        <authorList>
            <person name="Chronopoulou M."/>
        </authorList>
    </citation>
    <scope>NUCLEOTIDE SEQUENCE</scope>
    <source>
        <tissue evidence="1">Whole organism</tissue>
    </source>
</reference>
<dbReference type="AlphaFoldDB" id="A0A0K2UH25"/>
<sequence length="41" mass="4993">SFKIQEYIIYIVSLHKNNLERISRIQGEMLNSFFYIRGRQS</sequence>
<feature type="non-terminal residue" evidence="1">
    <location>
        <position position="1"/>
    </location>
</feature>
<organism evidence="1">
    <name type="scientific">Lepeophtheirus salmonis</name>
    <name type="common">Salmon louse</name>
    <name type="synonym">Caligus salmonis</name>
    <dbReference type="NCBI Taxonomy" id="72036"/>
    <lineage>
        <taxon>Eukaryota</taxon>
        <taxon>Metazoa</taxon>
        <taxon>Ecdysozoa</taxon>
        <taxon>Arthropoda</taxon>
        <taxon>Crustacea</taxon>
        <taxon>Multicrustacea</taxon>
        <taxon>Hexanauplia</taxon>
        <taxon>Copepoda</taxon>
        <taxon>Siphonostomatoida</taxon>
        <taxon>Caligidae</taxon>
        <taxon>Lepeophtheirus</taxon>
    </lineage>
</organism>
<evidence type="ECO:0000313" key="1">
    <source>
        <dbReference type="EMBL" id="CDW37554.1"/>
    </source>
</evidence>
<proteinExistence type="predicted"/>
<accession>A0A0K2UH25</accession>
<name>A0A0K2UH25_LEPSM</name>
<dbReference type="EMBL" id="HACA01020193">
    <property type="protein sequence ID" value="CDW37554.1"/>
    <property type="molecule type" value="Transcribed_RNA"/>
</dbReference>